<dbReference type="PATRIC" id="fig|1449336.4.peg.1212"/>
<protein>
    <submittedName>
        <fullName evidence="1">Uncharacterized protein</fullName>
    </submittedName>
</protein>
<proteinExistence type="predicted"/>
<accession>A0A0R2HYQ0</accession>
<gene>
    <name evidence="1" type="ORF">IV74_GL001186</name>
</gene>
<organism evidence="1 2">
    <name type="scientific">Carnobacterium divergens DSM 20623</name>
    <dbReference type="NCBI Taxonomy" id="1449336"/>
    <lineage>
        <taxon>Bacteria</taxon>
        <taxon>Bacillati</taxon>
        <taxon>Bacillota</taxon>
        <taxon>Bacilli</taxon>
        <taxon>Lactobacillales</taxon>
        <taxon>Carnobacteriaceae</taxon>
        <taxon>Carnobacterium</taxon>
    </lineage>
</organism>
<evidence type="ECO:0000313" key="1">
    <source>
        <dbReference type="EMBL" id="KRN57929.1"/>
    </source>
</evidence>
<keyword evidence="2" id="KW-1185">Reference proteome</keyword>
<dbReference type="EMBL" id="JQBS01000001">
    <property type="protein sequence ID" value="KRN57929.1"/>
    <property type="molecule type" value="Genomic_DNA"/>
</dbReference>
<evidence type="ECO:0000313" key="2">
    <source>
        <dbReference type="Proteomes" id="UP000051658"/>
    </source>
</evidence>
<dbReference type="AlphaFoldDB" id="A0A0R2HYQ0"/>
<reference evidence="1 2" key="1">
    <citation type="journal article" date="2015" name="Genome Announc.">
        <title>Expanding the biotechnology potential of lactobacilli through comparative genomics of 213 strains and associated genera.</title>
        <authorList>
            <person name="Sun Z."/>
            <person name="Harris H.M."/>
            <person name="McCann A."/>
            <person name="Guo C."/>
            <person name="Argimon S."/>
            <person name="Zhang W."/>
            <person name="Yang X."/>
            <person name="Jeffery I.B."/>
            <person name="Cooney J.C."/>
            <person name="Kagawa T.F."/>
            <person name="Liu W."/>
            <person name="Song Y."/>
            <person name="Salvetti E."/>
            <person name="Wrobel A."/>
            <person name="Rasinkangas P."/>
            <person name="Parkhill J."/>
            <person name="Rea M.C."/>
            <person name="O'Sullivan O."/>
            <person name="Ritari J."/>
            <person name="Douillard F.P."/>
            <person name="Paul Ross R."/>
            <person name="Yang R."/>
            <person name="Briner A.E."/>
            <person name="Felis G.E."/>
            <person name="de Vos W.M."/>
            <person name="Barrangou R."/>
            <person name="Klaenhammer T.R."/>
            <person name="Caufield P.W."/>
            <person name="Cui Y."/>
            <person name="Zhang H."/>
            <person name="O'Toole P.W."/>
        </authorList>
    </citation>
    <scope>NUCLEOTIDE SEQUENCE [LARGE SCALE GENOMIC DNA]</scope>
    <source>
        <strain evidence="1 2">DSM 20623</strain>
    </source>
</reference>
<dbReference type="Proteomes" id="UP000051658">
    <property type="component" value="Unassembled WGS sequence"/>
</dbReference>
<comment type="caution">
    <text evidence="1">The sequence shown here is derived from an EMBL/GenBank/DDBJ whole genome shotgun (WGS) entry which is preliminary data.</text>
</comment>
<name>A0A0R2HYQ0_CARDV</name>
<sequence length="123" mass="14843">MIVNKNDIIEAKLSEFDFTDSIITKIYFEANLTDLVIEVDYFWTELEKGERIEFKFCNCLNFNYDMPKNLYELNNGELNWSQFTIQKIEFENSEFPKLDIYTYNYMKPLVSVQFADFTFSRKE</sequence>